<protein>
    <submittedName>
        <fullName evidence="1">Uncharacterized protein</fullName>
    </submittedName>
</protein>
<reference evidence="1 2" key="1">
    <citation type="submission" date="2023-05" db="EMBL/GenBank/DDBJ databases">
        <title>B98-5 Cell Line De Novo Hybrid Assembly: An Optical Mapping Approach.</title>
        <authorList>
            <person name="Kananen K."/>
            <person name="Auerbach J.A."/>
            <person name="Kautto E."/>
            <person name="Blachly J.S."/>
        </authorList>
    </citation>
    <scope>NUCLEOTIDE SEQUENCE [LARGE SCALE GENOMIC DNA]</scope>
    <source>
        <strain evidence="1">B95-8</strain>
        <tissue evidence="1">Cell line</tissue>
    </source>
</reference>
<feature type="non-terminal residue" evidence="1">
    <location>
        <position position="1"/>
    </location>
</feature>
<evidence type="ECO:0000313" key="2">
    <source>
        <dbReference type="Proteomes" id="UP001266305"/>
    </source>
</evidence>
<accession>A0ABQ9VJE5</accession>
<keyword evidence="2" id="KW-1185">Reference proteome</keyword>
<comment type="caution">
    <text evidence="1">The sequence shown here is derived from an EMBL/GenBank/DDBJ whole genome shotgun (WGS) entry which is preliminary data.</text>
</comment>
<sequence>PSAALCCPLLPSVTSCGSRRLAMSLSVPLQPSAALCCPLQPSLSLCCPLLPSAAL</sequence>
<dbReference type="EMBL" id="JASSZA010000005">
    <property type="protein sequence ID" value="KAK2109486.1"/>
    <property type="molecule type" value="Genomic_DNA"/>
</dbReference>
<organism evidence="1 2">
    <name type="scientific">Saguinus oedipus</name>
    <name type="common">Cotton-top tamarin</name>
    <name type="synonym">Oedipomidas oedipus</name>
    <dbReference type="NCBI Taxonomy" id="9490"/>
    <lineage>
        <taxon>Eukaryota</taxon>
        <taxon>Metazoa</taxon>
        <taxon>Chordata</taxon>
        <taxon>Craniata</taxon>
        <taxon>Vertebrata</taxon>
        <taxon>Euteleostomi</taxon>
        <taxon>Mammalia</taxon>
        <taxon>Eutheria</taxon>
        <taxon>Euarchontoglires</taxon>
        <taxon>Primates</taxon>
        <taxon>Haplorrhini</taxon>
        <taxon>Platyrrhini</taxon>
        <taxon>Cebidae</taxon>
        <taxon>Callitrichinae</taxon>
        <taxon>Saguinus</taxon>
    </lineage>
</organism>
<gene>
    <name evidence="1" type="ORF">P7K49_009232</name>
</gene>
<proteinExistence type="predicted"/>
<evidence type="ECO:0000313" key="1">
    <source>
        <dbReference type="EMBL" id="KAK2109486.1"/>
    </source>
</evidence>
<dbReference type="Proteomes" id="UP001266305">
    <property type="component" value="Unassembled WGS sequence"/>
</dbReference>
<name>A0ABQ9VJE5_SAGOE</name>